<dbReference type="EMBL" id="OZ075114">
    <property type="protein sequence ID" value="CAL5060165.1"/>
    <property type="molecule type" value="Genomic_DNA"/>
</dbReference>
<protein>
    <recommendedName>
        <fullName evidence="1">KIB1-4 beta-propeller domain-containing protein</fullName>
    </recommendedName>
</protein>
<organism evidence="2 3">
    <name type="scientific">Urochloa decumbens</name>
    <dbReference type="NCBI Taxonomy" id="240449"/>
    <lineage>
        <taxon>Eukaryota</taxon>
        <taxon>Viridiplantae</taxon>
        <taxon>Streptophyta</taxon>
        <taxon>Embryophyta</taxon>
        <taxon>Tracheophyta</taxon>
        <taxon>Spermatophyta</taxon>
        <taxon>Magnoliopsida</taxon>
        <taxon>Liliopsida</taxon>
        <taxon>Poales</taxon>
        <taxon>Poaceae</taxon>
        <taxon>PACMAD clade</taxon>
        <taxon>Panicoideae</taxon>
        <taxon>Panicodae</taxon>
        <taxon>Paniceae</taxon>
        <taxon>Melinidinae</taxon>
        <taxon>Urochloa</taxon>
    </lineage>
</organism>
<dbReference type="Gene3D" id="1.20.1280.50">
    <property type="match status" value="1"/>
</dbReference>
<feature type="domain" description="KIB1-4 beta-propeller" evidence="1">
    <location>
        <begin position="79"/>
        <end position="326"/>
    </location>
</feature>
<dbReference type="PANTHER" id="PTHR33110:SF101">
    <property type="entry name" value="OS02G0159800 PROTEIN"/>
    <property type="match status" value="1"/>
</dbReference>
<proteinExistence type="predicted"/>
<dbReference type="Pfam" id="PF03478">
    <property type="entry name" value="Beta-prop_KIB1-4"/>
    <property type="match status" value="1"/>
</dbReference>
<sequence>MAPRRRKKSSSPSPWPSLPPDIAGEVLLRLSSYADRICFAAACRSWRAAAALHRSPPRLPCLVFGDGTFRGFPEGDRPFRLPAAAGFLGSCGQWLVFKHNAGGDAGAGGYSLANPFSKATAIAPPPLPSLSCVRARQEPVFQAAPERAVPEYDQIGLGADEPSWRRIKDMAVHRGTLYALDHNEDLLAVSVGGDGDGDAAPSVSGITRVVTGAPLSFSGRRRLTLHYLVDVSGGALLMVRREVCRARPGQGWGIEERFTVFEADFAASRWEELRALGEGLALLVGRWCSAAVRVPEERRRQSAGFIYFLEDGTVDQQNREYSLSAYDYNNGAGFRTSLLEPVMWRDGQDLPATWLLPPKRERRSCRRNRC</sequence>
<dbReference type="SUPFAM" id="SSF81383">
    <property type="entry name" value="F-box domain"/>
    <property type="match status" value="1"/>
</dbReference>
<dbReference type="AlphaFoldDB" id="A0ABC9EN66"/>
<evidence type="ECO:0000313" key="3">
    <source>
        <dbReference type="Proteomes" id="UP001497457"/>
    </source>
</evidence>
<gene>
    <name evidence="2" type="ORF">URODEC1_LOCUS97028</name>
</gene>
<name>A0ABC9EN66_9POAL</name>
<dbReference type="InterPro" id="IPR036047">
    <property type="entry name" value="F-box-like_dom_sf"/>
</dbReference>
<reference evidence="2" key="1">
    <citation type="submission" date="2024-10" db="EMBL/GenBank/DDBJ databases">
        <authorList>
            <person name="Ryan C."/>
        </authorList>
    </citation>
    <scope>NUCLEOTIDE SEQUENCE [LARGE SCALE GENOMIC DNA]</scope>
</reference>
<evidence type="ECO:0000313" key="2">
    <source>
        <dbReference type="EMBL" id="CAL5060165.1"/>
    </source>
</evidence>
<accession>A0ABC9EN66</accession>
<keyword evidence="3" id="KW-1185">Reference proteome</keyword>
<dbReference type="Proteomes" id="UP001497457">
    <property type="component" value="Chromosome 4rd"/>
</dbReference>
<dbReference type="PANTHER" id="PTHR33110">
    <property type="entry name" value="F-BOX/KELCH-REPEAT PROTEIN-RELATED"/>
    <property type="match status" value="1"/>
</dbReference>
<evidence type="ECO:0000259" key="1">
    <source>
        <dbReference type="Pfam" id="PF03478"/>
    </source>
</evidence>
<dbReference type="InterPro" id="IPR005174">
    <property type="entry name" value="KIB1-4_b-propeller"/>
</dbReference>